<accession>A0A1N6EPB9</accession>
<reference evidence="2" key="1">
    <citation type="submission" date="2016-11" db="EMBL/GenBank/DDBJ databases">
        <authorList>
            <person name="Varghese N."/>
            <person name="Submissions S."/>
        </authorList>
    </citation>
    <scope>NUCLEOTIDE SEQUENCE [LARGE SCALE GENOMIC DNA]</scope>
    <source>
        <strain evidence="2">DSM 8595</strain>
    </source>
</reference>
<name>A0A1N6EPB9_9MICO</name>
<evidence type="ECO:0000313" key="1">
    <source>
        <dbReference type="EMBL" id="SIN84791.1"/>
    </source>
</evidence>
<dbReference type="EMBL" id="FSRJ01000002">
    <property type="protein sequence ID" value="SIN84791.1"/>
    <property type="molecule type" value="Genomic_DNA"/>
</dbReference>
<dbReference type="STRING" id="232089.SAMN05443544_1333"/>
<dbReference type="OrthoDB" id="572586at2"/>
<evidence type="ECO:0008006" key="3">
    <source>
        <dbReference type="Google" id="ProtNLM"/>
    </source>
</evidence>
<proteinExistence type="predicted"/>
<dbReference type="AlphaFoldDB" id="A0A1N6EPB9"/>
<dbReference type="Proteomes" id="UP000184699">
    <property type="component" value="Unassembled WGS sequence"/>
</dbReference>
<dbReference type="RefSeq" id="WP_074259594.1">
    <property type="nucleotide sequence ID" value="NZ_FSRJ01000002.1"/>
</dbReference>
<evidence type="ECO:0000313" key="2">
    <source>
        <dbReference type="Proteomes" id="UP000184699"/>
    </source>
</evidence>
<gene>
    <name evidence="1" type="ORF">SAMN05443544_1333</name>
</gene>
<protein>
    <recommendedName>
        <fullName evidence="3">Uridine kinase</fullName>
    </recommendedName>
</protein>
<keyword evidence="2" id="KW-1185">Reference proteome</keyword>
<organism evidence="1 2">
    <name type="scientific">Agromyces cerinus subsp. cerinus</name>
    <dbReference type="NCBI Taxonomy" id="232089"/>
    <lineage>
        <taxon>Bacteria</taxon>
        <taxon>Bacillati</taxon>
        <taxon>Actinomycetota</taxon>
        <taxon>Actinomycetes</taxon>
        <taxon>Micrococcales</taxon>
        <taxon>Microbacteriaceae</taxon>
        <taxon>Agromyces</taxon>
    </lineage>
</organism>
<sequence>MTRTAYEAQPREELLEGIAEEFLHHASHGRRLIAVDGGGAGVATRFADDLAGVLAEHGQPTLRVSVGDVGAGAGEAVLRADTVDPFRAGTLPGASDDTVLVVDGRGLLDGGARGIWHFSLWLLAGDELPHSGAAVIVDVTDPDAPKRFYYDYCALPPSVNRAGLG</sequence>